<evidence type="ECO:0000313" key="2">
    <source>
        <dbReference type="EMBL" id="MCK8624383.1"/>
    </source>
</evidence>
<feature type="transmembrane region" description="Helical" evidence="1">
    <location>
        <begin position="39"/>
        <end position="61"/>
    </location>
</feature>
<keyword evidence="1" id="KW-0472">Membrane</keyword>
<feature type="transmembrane region" description="Helical" evidence="1">
    <location>
        <begin position="7"/>
        <end position="27"/>
    </location>
</feature>
<evidence type="ECO:0000313" key="3">
    <source>
        <dbReference type="Proteomes" id="UP001522905"/>
    </source>
</evidence>
<accession>A0ABT0I0K9</accession>
<reference evidence="2 3" key="1">
    <citation type="submission" date="2021-11" db="EMBL/GenBank/DDBJ databases">
        <title>Comparative genomics of bee honey and flower isolates.</title>
        <authorList>
            <person name="Bechtner J.D."/>
            <person name="Gallus M.K."/>
            <person name="Ehrmann M."/>
        </authorList>
    </citation>
    <scope>NUCLEOTIDE SEQUENCE [LARGE SCALE GENOMIC DNA]</scope>
    <source>
        <strain evidence="2 3">M161</strain>
    </source>
</reference>
<feature type="transmembrane region" description="Helical" evidence="1">
    <location>
        <begin position="73"/>
        <end position="99"/>
    </location>
</feature>
<comment type="caution">
    <text evidence="2">The sequence shown here is derived from an EMBL/GenBank/DDBJ whole genome shotgun (WGS) entry which is preliminary data.</text>
</comment>
<gene>
    <name evidence="2" type="ORF">LNP07_02530</name>
</gene>
<proteinExistence type="predicted"/>
<evidence type="ECO:0000256" key="1">
    <source>
        <dbReference type="SAM" id="Phobius"/>
    </source>
</evidence>
<name>A0ABT0I0K9_9LACO</name>
<keyword evidence="1" id="KW-0812">Transmembrane</keyword>
<keyword evidence="3" id="KW-1185">Reference proteome</keyword>
<dbReference type="EMBL" id="JAJIAO010000002">
    <property type="protein sequence ID" value="MCK8624383.1"/>
    <property type="molecule type" value="Genomic_DNA"/>
</dbReference>
<protein>
    <submittedName>
        <fullName evidence="2">Uncharacterized protein</fullName>
    </submittedName>
</protein>
<organism evidence="2 3">
    <name type="scientific">Apilactobacillus xinyiensis</name>
    <dbReference type="NCBI Taxonomy" id="2841032"/>
    <lineage>
        <taxon>Bacteria</taxon>
        <taxon>Bacillati</taxon>
        <taxon>Bacillota</taxon>
        <taxon>Bacilli</taxon>
        <taxon>Lactobacillales</taxon>
        <taxon>Lactobacillaceae</taxon>
        <taxon>Apilactobacillus</taxon>
    </lineage>
</organism>
<dbReference type="RefSeq" id="WP_248601531.1">
    <property type="nucleotide sequence ID" value="NZ_JAJIAO010000002.1"/>
</dbReference>
<dbReference type="Proteomes" id="UP001522905">
    <property type="component" value="Unassembled WGS sequence"/>
</dbReference>
<sequence>MKNRYKILIQVAMLFYPFFLIINGAIGVAEKVPLHPDDLIFFGVLIISMCNILAFLIRMFLLGWHRIDIYYKIFFFIHIILFIPSFMVWLYIFGIVNVYKFFW</sequence>
<keyword evidence="1" id="KW-1133">Transmembrane helix</keyword>